<evidence type="ECO:0000313" key="2">
    <source>
        <dbReference type="WBParaSite" id="PgR145_g002_t01"/>
    </source>
</evidence>
<name>A0A915CGF3_PARUN</name>
<proteinExistence type="predicted"/>
<protein>
    <submittedName>
        <fullName evidence="2">Uncharacterized protein</fullName>
    </submittedName>
</protein>
<dbReference type="WBParaSite" id="PgR145_g002_t01">
    <property type="protein sequence ID" value="PgR145_g002_t01"/>
    <property type="gene ID" value="PgR145_g002"/>
</dbReference>
<dbReference type="Proteomes" id="UP000887569">
    <property type="component" value="Unplaced"/>
</dbReference>
<sequence length="166" mass="18122">MKGGGLGSVRRAGEVAGALCERDEEVIGGGRGGLLVRILSMVSSLTVAWLRAKIGEVAGVSSLAEKCMRENELSTVGLACEKDGRSGCGGLLEMHGSKWIEKRMAYLVEACHTGLVYALKELIVRLCRPVLPVFLYYPRRRGVQRFLCSSTYQQEANRCMKLDDVP</sequence>
<evidence type="ECO:0000313" key="1">
    <source>
        <dbReference type="Proteomes" id="UP000887569"/>
    </source>
</evidence>
<organism evidence="1 2">
    <name type="scientific">Parascaris univalens</name>
    <name type="common">Nematode worm</name>
    <dbReference type="NCBI Taxonomy" id="6257"/>
    <lineage>
        <taxon>Eukaryota</taxon>
        <taxon>Metazoa</taxon>
        <taxon>Ecdysozoa</taxon>
        <taxon>Nematoda</taxon>
        <taxon>Chromadorea</taxon>
        <taxon>Rhabditida</taxon>
        <taxon>Spirurina</taxon>
        <taxon>Ascaridomorpha</taxon>
        <taxon>Ascaridoidea</taxon>
        <taxon>Ascarididae</taxon>
        <taxon>Parascaris</taxon>
    </lineage>
</organism>
<keyword evidence="1" id="KW-1185">Reference proteome</keyword>
<reference evidence="2" key="1">
    <citation type="submission" date="2022-11" db="UniProtKB">
        <authorList>
            <consortium name="WormBaseParasite"/>
        </authorList>
    </citation>
    <scope>IDENTIFICATION</scope>
</reference>
<dbReference type="AlphaFoldDB" id="A0A915CGF3"/>
<accession>A0A915CGF3</accession>